<evidence type="ECO:0000313" key="3">
    <source>
        <dbReference type="Proteomes" id="UP000067626"/>
    </source>
</evidence>
<accession>A0A0K1E9X4</accession>
<evidence type="ECO:0000256" key="1">
    <source>
        <dbReference type="SAM" id="MobiDB-lite"/>
    </source>
</evidence>
<keyword evidence="3" id="KW-1185">Reference proteome</keyword>
<dbReference type="EMBL" id="CP012159">
    <property type="protein sequence ID" value="AKT37487.1"/>
    <property type="molecule type" value="Genomic_DNA"/>
</dbReference>
<sequence length="332" mass="34176">MRTREATFLITAAVLHVAIPVMARLAPEPKRVLIAKSSGSYEEIVVELDAEVLRQRVPRTVPEVQPETPTPQEEERDPNRRRVPTESVPGAVTPSEVPSARPEGPPEVPGEGPVEPQPPTPTPAPTGPDEYGGPPPPEPNAGVPGLGGSPVWSLPGVLPDRGPPPPAPTVAPGRPDTPSDKAGQLLRDAMRTKDKALGLDLPAAGTVASAVVAAARAADTPSKARATFEVRISGSGQVLGARLVSSTAGTPDIWSRVAMAAKSQLSGKTLAMPSAFSKGALVYVSIVSSVKMPSGSEGGVNLQGAGFGFDVSDVGAHAQRVITSSFKVVAVE</sequence>
<dbReference type="Proteomes" id="UP000067626">
    <property type="component" value="Chromosome"/>
</dbReference>
<proteinExistence type="predicted"/>
<evidence type="ECO:0008006" key="4">
    <source>
        <dbReference type="Google" id="ProtNLM"/>
    </source>
</evidence>
<evidence type="ECO:0000313" key="2">
    <source>
        <dbReference type="EMBL" id="AKT37487.1"/>
    </source>
</evidence>
<name>A0A0K1E9X4_CHOCO</name>
<reference evidence="2 3" key="1">
    <citation type="submission" date="2015-07" db="EMBL/GenBank/DDBJ databases">
        <title>Genome analysis of myxobacterium Chondromyces crocatus Cm c5 reveals a high potential for natural compound synthesis and the genetic basis for the loss of fruiting body formation.</title>
        <authorList>
            <person name="Zaburannyi N."/>
            <person name="Bunk B."/>
            <person name="Maier J."/>
            <person name="Overmann J."/>
            <person name="Mueller R."/>
        </authorList>
    </citation>
    <scope>NUCLEOTIDE SEQUENCE [LARGE SCALE GENOMIC DNA]</scope>
    <source>
        <strain evidence="2 3">Cm c5</strain>
    </source>
</reference>
<feature type="compositionally biased region" description="Low complexity" evidence="1">
    <location>
        <begin position="58"/>
        <end position="71"/>
    </location>
</feature>
<dbReference type="KEGG" id="ccro:CMC5_016280"/>
<feature type="compositionally biased region" description="Pro residues" evidence="1">
    <location>
        <begin position="115"/>
        <end position="126"/>
    </location>
</feature>
<dbReference type="AlphaFoldDB" id="A0A0K1E9X4"/>
<gene>
    <name evidence="2" type="ORF">CMC5_016280</name>
</gene>
<feature type="region of interest" description="Disordered" evidence="1">
    <location>
        <begin position="57"/>
        <end position="182"/>
    </location>
</feature>
<protein>
    <recommendedName>
        <fullName evidence="4">TonB C-terminal domain-containing protein</fullName>
    </recommendedName>
</protein>
<organism evidence="2 3">
    <name type="scientific">Chondromyces crocatus</name>
    <dbReference type="NCBI Taxonomy" id="52"/>
    <lineage>
        <taxon>Bacteria</taxon>
        <taxon>Pseudomonadati</taxon>
        <taxon>Myxococcota</taxon>
        <taxon>Polyangia</taxon>
        <taxon>Polyangiales</taxon>
        <taxon>Polyangiaceae</taxon>
        <taxon>Chondromyces</taxon>
    </lineage>
</organism>